<organism evidence="1 2">
    <name type="scientific">Lactobacillus helveticus CIRM-BIA 953</name>
    <dbReference type="NCBI Taxonomy" id="1226335"/>
    <lineage>
        <taxon>Bacteria</taxon>
        <taxon>Bacillati</taxon>
        <taxon>Bacillota</taxon>
        <taxon>Bacilli</taxon>
        <taxon>Lactobacillales</taxon>
        <taxon>Lactobacillaceae</taxon>
        <taxon>Lactobacillus</taxon>
    </lineage>
</organism>
<reference evidence="1 2" key="1">
    <citation type="submission" date="2013-09" db="EMBL/GenBank/DDBJ databases">
        <title>Draft Genome Sequence of five Lactobacillus helveticus strains CIRM-BIA 101T, 103, 104, 951 and 953 isolated from milk product.</title>
        <authorList>
            <person name="Valence F."/>
            <person name="Chuat V."/>
            <person name="Ma L."/>
            <person name="Creno S."/>
            <person name="Falentin H."/>
            <person name="Lortal S."/>
            <person name="Bizet C."/>
            <person name="Clermont D."/>
            <person name="Loux V."/>
            <person name="Bouchier C."/>
            <person name="Cousin S."/>
        </authorList>
    </citation>
    <scope>NUCLEOTIDE SEQUENCE [LARGE SCALE GENOMIC DNA]</scope>
    <source>
        <strain evidence="1 2">CIRM-BIA 953</strain>
    </source>
</reference>
<protein>
    <submittedName>
        <fullName evidence="1">Uncharacterized protein</fullName>
    </submittedName>
</protein>
<dbReference type="Proteomes" id="UP000017243">
    <property type="component" value="Unassembled WGS sequence"/>
</dbReference>
<evidence type="ECO:0000313" key="2">
    <source>
        <dbReference type="Proteomes" id="UP000017243"/>
    </source>
</evidence>
<accession>U4QA25</accession>
<comment type="caution">
    <text evidence="1">The sequence shown here is derived from an EMBL/GenBank/DDBJ whole genome shotgun (WGS) entry which is preliminary data.</text>
</comment>
<name>U4QA25_LACHE</name>
<dbReference type="AlphaFoldDB" id="U4QA25"/>
<gene>
    <name evidence="1" type="ORF">LHCIRMBIA953_01734</name>
</gene>
<dbReference type="EMBL" id="CBUH010000004">
    <property type="protein sequence ID" value="CDI41293.1"/>
    <property type="molecule type" value="Genomic_DNA"/>
</dbReference>
<evidence type="ECO:0000313" key="1">
    <source>
        <dbReference type="EMBL" id="CDI41293.1"/>
    </source>
</evidence>
<proteinExistence type="predicted"/>
<sequence length="35" mass="4039">MNSVQGYDLDNQGNIYISSQKSPDLEKKETVKYFV</sequence>